<dbReference type="AlphaFoldDB" id="A0A9D4KCG6"/>
<dbReference type="InterPro" id="IPR011011">
    <property type="entry name" value="Znf_FYVE_PHD"/>
</dbReference>
<keyword evidence="2" id="KW-1185">Reference proteome</keyword>
<reference evidence="1" key="1">
    <citation type="journal article" date="2019" name="bioRxiv">
        <title>The Genome of the Zebra Mussel, Dreissena polymorpha: A Resource for Invasive Species Research.</title>
        <authorList>
            <person name="McCartney M.A."/>
            <person name="Auch B."/>
            <person name="Kono T."/>
            <person name="Mallez S."/>
            <person name="Zhang Y."/>
            <person name="Obille A."/>
            <person name="Becker A."/>
            <person name="Abrahante J.E."/>
            <person name="Garbe J."/>
            <person name="Badalamenti J.P."/>
            <person name="Herman A."/>
            <person name="Mangelson H."/>
            <person name="Liachko I."/>
            <person name="Sullivan S."/>
            <person name="Sone E.D."/>
            <person name="Koren S."/>
            <person name="Silverstein K.A.T."/>
            <person name="Beckman K.B."/>
            <person name="Gohl D.M."/>
        </authorList>
    </citation>
    <scope>NUCLEOTIDE SEQUENCE</scope>
    <source>
        <strain evidence="1">Duluth1</strain>
        <tissue evidence="1">Whole animal</tissue>
    </source>
</reference>
<protein>
    <submittedName>
        <fullName evidence="1">Uncharacterized protein</fullName>
    </submittedName>
</protein>
<accession>A0A9D4KCG6</accession>
<reference evidence="1" key="2">
    <citation type="submission" date="2020-11" db="EMBL/GenBank/DDBJ databases">
        <authorList>
            <person name="McCartney M.A."/>
            <person name="Auch B."/>
            <person name="Kono T."/>
            <person name="Mallez S."/>
            <person name="Becker A."/>
            <person name="Gohl D.M."/>
            <person name="Silverstein K.A.T."/>
            <person name="Koren S."/>
            <person name="Bechman K.B."/>
            <person name="Herman A."/>
            <person name="Abrahante J.E."/>
            <person name="Garbe J."/>
        </authorList>
    </citation>
    <scope>NUCLEOTIDE SEQUENCE</scope>
    <source>
        <strain evidence="1">Duluth1</strain>
        <tissue evidence="1">Whole animal</tissue>
    </source>
</reference>
<sequence length="165" mass="18422">MHDNTKTLPVKITANSSTFITPALPNTSVSNAFAILTEEQANTDPVLNIEQCYVCSKDIQNDQVVCVTCQGICHRDCVKFNSDNVTATCLACVVEKQQLYLAVEQSCDSNPQVQGNQLVSTDTDVIAIQDQQRDRTVRSHDEHSEKRALLRGLNEKDKEIRKLQQ</sequence>
<organism evidence="1 2">
    <name type="scientific">Dreissena polymorpha</name>
    <name type="common">Zebra mussel</name>
    <name type="synonym">Mytilus polymorpha</name>
    <dbReference type="NCBI Taxonomy" id="45954"/>
    <lineage>
        <taxon>Eukaryota</taxon>
        <taxon>Metazoa</taxon>
        <taxon>Spiralia</taxon>
        <taxon>Lophotrochozoa</taxon>
        <taxon>Mollusca</taxon>
        <taxon>Bivalvia</taxon>
        <taxon>Autobranchia</taxon>
        <taxon>Heteroconchia</taxon>
        <taxon>Euheterodonta</taxon>
        <taxon>Imparidentia</taxon>
        <taxon>Neoheterodontei</taxon>
        <taxon>Myida</taxon>
        <taxon>Dreissenoidea</taxon>
        <taxon>Dreissenidae</taxon>
        <taxon>Dreissena</taxon>
    </lineage>
</organism>
<gene>
    <name evidence="1" type="ORF">DPMN_110230</name>
</gene>
<evidence type="ECO:0000313" key="2">
    <source>
        <dbReference type="Proteomes" id="UP000828390"/>
    </source>
</evidence>
<name>A0A9D4KCG6_DREPO</name>
<evidence type="ECO:0000313" key="1">
    <source>
        <dbReference type="EMBL" id="KAH3836854.1"/>
    </source>
</evidence>
<dbReference type="SUPFAM" id="SSF57903">
    <property type="entry name" value="FYVE/PHD zinc finger"/>
    <property type="match status" value="1"/>
</dbReference>
<dbReference type="EMBL" id="JAIWYP010000004">
    <property type="protein sequence ID" value="KAH3836854.1"/>
    <property type="molecule type" value="Genomic_DNA"/>
</dbReference>
<proteinExistence type="predicted"/>
<comment type="caution">
    <text evidence="1">The sequence shown here is derived from an EMBL/GenBank/DDBJ whole genome shotgun (WGS) entry which is preliminary data.</text>
</comment>
<dbReference type="Proteomes" id="UP000828390">
    <property type="component" value="Unassembled WGS sequence"/>
</dbReference>